<dbReference type="EMBL" id="JBBPBN010000003">
    <property type="protein sequence ID" value="KAK9042953.1"/>
    <property type="molecule type" value="Genomic_DNA"/>
</dbReference>
<dbReference type="InterPro" id="IPR025312">
    <property type="entry name" value="DUF4216"/>
</dbReference>
<comment type="caution">
    <text evidence="3">The sequence shown here is derived from an EMBL/GenBank/DDBJ whole genome shotgun (WGS) entry which is preliminary data.</text>
</comment>
<dbReference type="PANTHER" id="PTHR48258">
    <property type="entry name" value="DUF4218 DOMAIN-CONTAINING PROTEIN-RELATED"/>
    <property type="match status" value="1"/>
</dbReference>
<feature type="domain" description="DUF4216" evidence="2">
    <location>
        <begin position="69"/>
        <end position="103"/>
    </location>
</feature>
<gene>
    <name evidence="3" type="ORF">V6N11_071306</name>
</gene>
<proteinExistence type="predicted"/>
<keyword evidence="4" id="KW-1185">Reference proteome</keyword>
<evidence type="ECO:0000259" key="2">
    <source>
        <dbReference type="Pfam" id="PF13952"/>
    </source>
</evidence>
<evidence type="ECO:0000313" key="4">
    <source>
        <dbReference type="Proteomes" id="UP001396334"/>
    </source>
</evidence>
<name>A0ABR2U0J0_9ROSI</name>
<organism evidence="3 4">
    <name type="scientific">Hibiscus sabdariffa</name>
    <name type="common">roselle</name>
    <dbReference type="NCBI Taxonomy" id="183260"/>
    <lineage>
        <taxon>Eukaryota</taxon>
        <taxon>Viridiplantae</taxon>
        <taxon>Streptophyta</taxon>
        <taxon>Embryophyta</taxon>
        <taxon>Tracheophyta</taxon>
        <taxon>Spermatophyta</taxon>
        <taxon>Magnoliopsida</taxon>
        <taxon>eudicotyledons</taxon>
        <taxon>Gunneridae</taxon>
        <taxon>Pentapetalae</taxon>
        <taxon>rosids</taxon>
        <taxon>malvids</taxon>
        <taxon>Malvales</taxon>
        <taxon>Malvaceae</taxon>
        <taxon>Malvoideae</taxon>
        <taxon>Hibiscus</taxon>
    </lineage>
</organism>
<feature type="compositionally biased region" description="Basic and acidic residues" evidence="1">
    <location>
        <begin position="175"/>
        <end position="185"/>
    </location>
</feature>
<reference evidence="3 4" key="1">
    <citation type="journal article" date="2024" name="G3 (Bethesda)">
        <title>Genome assembly of Hibiscus sabdariffa L. provides insights into metabolisms of medicinal natural products.</title>
        <authorList>
            <person name="Kim T."/>
        </authorList>
    </citation>
    <scope>NUCLEOTIDE SEQUENCE [LARGE SCALE GENOMIC DNA]</scope>
    <source>
        <strain evidence="3">TK-2024</strain>
        <tissue evidence="3">Old leaves</tissue>
    </source>
</reference>
<protein>
    <recommendedName>
        <fullName evidence="2">DUF4216 domain-containing protein</fullName>
    </recommendedName>
</protein>
<evidence type="ECO:0000256" key="1">
    <source>
        <dbReference type="SAM" id="MobiDB-lite"/>
    </source>
</evidence>
<dbReference type="Proteomes" id="UP001396334">
    <property type="component" value="Unassembled WGS sequence"/>
</dbReference>
<dbReference type="PANTHER" id="PTHR48258:SF3">
    <property type="entry name" value="FK506-BINDING PROTEIN 4-LIKE ISOFORM X1"/>
    <property type="match status" value="1"/>
</dbReference>
<feature type="region of interest" description="Disordered" evidence="1">
    <location>
        <begin position="175"/>
        <end position="194"/>
    </location>
</feature>
<dbReference type="Pfam" id="PF13952">
    <property type="entry name" value="DUF4216"/>
    <property type="match status" value="1"/>
</dbReference>
<sequence>MGSLRSVKSFSGYKINGCRFSSMSYGSYRPSPNCGVCVKGSNYVNGESYYFGWLVETKCWYKNPSKYPSLVVVNDKRRYNENDIFVLAAQATQVYYINYPSLKRDKQDCLAVTKIKARAILDIPISNNVESESTSDPYQDDELESHPIHIVTSDESELLIDDSTTELNIVDVKFEDDSNEDKNENEYFDLTEDD</sequence>
<accession>A0ABR2U0J0</accession>
<evidence type="ECO:0000313" key="3">
    <source>
        <dbReference type="EMBL" id="KAK9042953.1"/>
    </source>
</evidence>